<keyword evidence="1" id="KW-0812">Transmembrane</keyword>
<accession>A0AAD8NF41</accession>
<evidence type="ECO:0000313" key="3">
    <source>
        <dbReference type="EMBL" id="KAK1406487.1"/>
    </source>
</evidence>
<comment type="caution">
    <text evidence="3">The sequence shown here is derived from an EMBL/GenBank/DDBJ whole genome shotgun (WGS) entry which is preliminary data.</text>
</comment>
<reference evidence="3" key="1">
    <citation type="journal article" date="2023" name="bioRxiv">
        <title>Improved chromosome-level genome assembly for marigold (Tagetes erecta).</title>
        <authorList>
            <person name="Jiang F."/>
            <person name="Yuan L."/>
            <person name="Wang S."/>
            <person name="Wang H."/>
            <person name="Xu D."/>
            <person name="Wang A."/>
            <person name="Fan W."/>
        </authorList>
    </citation>
    <scope>NUCLEOTIDE SEQUENCE</scope>
    <source>
        <strain evidence="3">WSJ</strain>
        <tissue evidence="3">Leaf</tissue>
    </source>
</reference>
<dbReference type="EMBL" id="JAUHHV010000012">
    <property type="protein sequence ID" value="KAK1406487.1"/>
    <property type="molecule type" value="Genomic_DNA"/>
</dbReference>
<evidence type="ECO:0000256" key="1">
    <source>
        <dbReference type="SAM" id="Phobius"/>
    </source>
</evidence>
<dbReference type="AlphaFoldDB" id="A0AAD8NF41"/>
<organism evidence="3 4">
    <name type="scientific">Tagetes erecta</name>
    <name type="common">African marigold</name>
    <dbReference type="NCBI Taxonomy" id="13708"/>
    <lineage>
        <taxon>Eukaryota</taxon>
        <taxon>Viridiplantae</taxon>
        <taxon>Streptophyta</taxon>
        <taxon>Embryophyta</taxon>
        <taxon>Tracheophyta</taxon>
        <taxon>Spermatophyta</taxon>
        <taxon>Magnoliopsida</taxon>
        <taxon>eudicotyledons</taxon>
        <taxon>Gunneridae</taxon>
        <taxon>Pentapetalae</taxon>
        <taxon>asterids</taxon>
        <taxon>campanulids</taxon>
        <taxon>Asterales</taxon>
        <taxon>Asteraceae</taxon>
        <taxon>Asteroideae</taxon>
        <taxon>Heliantheae alliance</taxon>
        <taxon>Tageteae</taxon>
        <taxon>Tagetes</taxon>
    </lineage>
</organism>
<feature type="transmembrane region" description="Helical" evidence="1">
    <location>
        <begin position="205"/>
        <end position="229"/>
    </location>
</feature>
<sequence>MPLVALVWARLWHISCTMRPHPPQNAPCCLGVGKAVAHIMHNEASSPPPPQNAPCCLGVGKAVAHIMHNEASSPPKMPLVSLNVYIGGSGCPEVETSIDGGPLTRVVYTSSVALLLALVPRVRRQDVQGSSGATQGISLCWWVSLKSDANGDENSINAIMRHPKVSVGASLFACVLTCMASPCWLRDGSHEFSHRAVHFRACFGFWLLVVVFVHGRWLLVGVAFGNLFVKMNLEALSLIHDVIVFFDVVAHKRLLGPLDTEPNVGMGSVGIPVVLSYSVHASLNMTA</sequence>
<keyword evidence="1" id="KW-0472">Membrane</keyword>
<evidence type="ECO:0000256" key="2">
    <source>
        <dbReference type="SAM" id="SignalP"/>
    </source>
</evidence>
<feature type="chain" id="PRO_5041966438" evidence="2">
    <location>
        <begin position="18"/>
        <end position="287"/>
    </location>
</feature>
<keyword evidence="4" id="KW-1185">Reference proteome</keyword>
<dbReference type="Proteomes" id="UP001229421">
    <property type="component" value="Unassembled WGS sequence"/>
</dbReference>
<name>A0AAD8NF41_TARER</name>
<keyword evidence="2" id="KW-0732">Signal</keyword>
<protein>
    <submittedName>
        <fullName evidence="3">Uncharacterized protein</fullName>
    </submittedName>
</protein>
<evidence type="ECO:0000313" key="4">
    <source>
        <dbReference type="Proteomes" id="UP001229421"/>
    </source>
</evidence>
<gene>
    <name evidence="3" type="ORF">QVD17_41838</name>
</gene>
<keyword evidence="1" id="KW-1133">Transmembrane helix</keyword>
<proteinExistence type="predicted"/>
<feature type="signal peptide" evidence="2">
    <location>
        <begin position="1"/>
        <end position="17"/>
    </location>
</feature>